<evidence type="ECO:0000313" key="1">
    <source>
        <dbReference type="EMBL" id="QPI16755.1"/>
    </source>
</evidence>
<accession>A0A7S9SUP1</accession>
<reference evidence="1" key="1">
    <citation type="submission" date="2020-08" db="EMBL/GenBank/DDBJ databases">
        <title>Bridging the membrane lipid divide: bacteria of the FCB group superphylum have the potential to synthesize archaeal ether lipids.</title>
        <authorList>
            <person name="Villanueva L."/>
            <person name="von Meijenfeldt F.A.B."/>
            <person name="Westbye A.B."/>
            <person name="Yadav S."/>
            <person name="Hopmans E.C."/>
            <person name="Dutilh B.E."/>
            <person name="Sinninghe Damste J.S."/>
        </authorList>
    </citation>
    <scope>NUCLEOTIDE SEQUENCE</scope>
    <source>
        <strain evidence="1">NIOZ-UU159</strain>
    </source>
</reference>
<sequence>MSKVEYYKNKENYKNLVEIKDTISDNLSKQYNDNFWKLKDLFSDYKKHCDELGKSCNNAWANGIMLLDYKWDNMDASSIIINNITLKELETGKYSSLYINGQKANNIKTDAGYASRIKFFIKTFSCFTKYKTNQDLSWVVINNRELLSEIFKYHNDNKRTLATINKDIKALVRVIKLLVGEDSELRYKISALQVAFTELENNRDDENMILTENEKRQFINYDRLLVILDKLQKDYQDSVNKLPKTDRKNGMKHNDELFYKHQIILSLALNIWDFPSRHEKFTMDIIYDNSAAEKDKNYILLKKLKNGKVSRIVNFIFNENVKKHSAISYKLNSTQLKEYNNKLSKLIKYSLDTYPRPYLFLGKDNWVKQNFTKASFNMICEWLRNVDINKNICIDGFRSAFVSHYYPTLNNKLKEIMKTRMRTSRDIIERFYLKFEEEKPDKVEEKPDKVEEKPISLAEIKRLNYKKWYEANKQKKLEYNHNRNIDPKTKQRNILNDLNTGKTILDNYKKETIAKYKIYQINEKFYGEKLT</sequence>
<name>A0A7S9SUP1_9VIRU</name>
<organism evidence="1">
    <name type="scientific">Virus NIOZ-UU159</name>
    <dbReference type="NCBI Taxonomy" id="2763270"/>
    <lineage>
        <taxon>Viruses</taxon>
    </lineage>
</organism>
<protein>
    <submittedName>
        <fullName evidence="1">Uncharacterized protein</fullName>
    </submittedName>
</protein>
<proteinExistence type="predicted"/>
<dbReference type="EMBL" id="MW030601">
    <property type="protein sequence ID" value="QPI16755.1"/>
    <property type="molecule type" value="Genomic_DNA"/>
</dbReference>
<gene>
    <name evidence="1" type="ORF">NIOZUU159_00250</name>
</gene>